<comment type="caution">
    <text evidence="2">The sequence shown here is derived from an EMBL/GenBank/DDBJ whole genome shotgun (WGS) entry which is preliminary data.</text>
</comment>
<dbReference type="Pfam" id="PF05547">
    <property type="entry name" value="Peptidase_M6"/>
    <property type="match status" value="1"/>
</dbReference>
<accession>A0A1Y1ZZ32</accession>
<organism evidence="2 3">
    <name type="scientific">Clohesyomyces aquaticus</name>
    <dbReference type="NCBI Taxonomy" id="1231657"/>
    <lineage>
        <taxon>Eukaryota</taxon>
        <taxon>Fungi</taxon>
        <taxon>Dikarya</taxon>
        <taxon>Ascomycota</taxon>
        <taxon>Pezizomycotina</taxon>
        <taxon>Dothideomycetes</taxon>
        <taxon>Pleosporomycetidae</taxon>
        <taxon>Pleosporales</taxon>
        <taxon>Lindgomycetaceae</taxon>
        <taxon>Clohesyomyces</taxon>
    </lineage>
</organism>
<dbReference type="GO" id="GO:0008233">
    <property type="term" value="F:peptidase activity"/>
    <property type="evidence" value="ECO:0007669"/>
    <property type="project" value="InterPro"/>
</dbReference>
<dbReference type="PANTHER" id="PTHR41775:SF1">
    <property type="entry name" value="PEPTIDASE M6-LIKE DOMAIN-CONTAINING PROTEIN"/>
    <property type="match status" value="1"/>
</dbReference>
<keyword evidence="3" id="KW-1185">Reference proteome</keyword>
<dbReference type="CDD" id="cd00161">
    <property type="entry name" value="beta-trefoil_Ricin-like"/>
    <property type="match status" value="1"/>
</dbReference>
<proteinExistence type="predicted"/>
<dbReference type="Proteomes" id="UP000193144">
    <property type="component" value="Unassembled WGS sequence"/>
</dbReference>
<dbReference type="EMBL" id="MCFA01000025">
    <property type="protein sequence ID" value="ORY15440.1"/>
    <property type="molecule type" value="Genomic_DNA"/>
</dbReference>
<dbReference type="SUPFAM" id="SSF50370">
    <property type="entry name" value="Ricin B-like lectins"/>
    <property type="match status" value="1"/>
</dbReference>
<dbReference type="AlphaFoldDB" id="A0A1Y1ZZ32"/>
<dbReference type="Gene3D" id="2.80.10.50">
    <property type="match status" value="1"/>
</dbReference>
<reference evidence="2 3" key="1">
    <citation type="submission" date="2016-07" db="EMBL/GenBank/DDBJ databases">
        <title>Pervasive Adenine N6-methylation of Active Genes in Fungi.</title>
        <authorList>
            <consortium name="DOE Joint Genome Institute"/>
            <person name="Mondo S.J."/>
            <person name="Dannebaum R.O."/>
            <person name="Kuo R.C."/>
            <person name="Labutti K."/>
            <person name="Haridas S."/>
            <person name="Kuo A."/>
            <person name="Salamov A."/>
            <person name="Ahrendt S.R."/>
            <person name="Lipzen A."/>
            <person name="Sullivan W."/>
            <person name="Andreopoulos W.B."/>
            <person name="Clum A."/>
            <person name="Lindquist E."/>
            <person name="Daum C."/>
            <person name="Ramamoorthy G.K."/>
            <person name="Gryganskyi A."/>
            <person name="Culley D."/>
            <person name="Magnuson J.K."/>
            <person name="James T.Y."/>
            <person name="O'Malley M.A."/>
            <person name="Stajich J.E."/>
            <person name="Spatafora J.W."/>
            <person name="Visel A."/>
            <person name="Grigoriev I.V."/>
        </authorList>
    </citation>
    <scope>NUCLEOTIDE SEQUENCE [LARGE SCALE GENOMIC DNA]</scope>
    <source>
        <strain evidence="2 3">CBS 115471</strain>
    </source>
</reference>
<name>A0A1Y1ZZ32_9PLEO</name>
<gene>
    <name evidence="2" type="ORF">BCR34DRAFT_508464</name>
</gene>
<evidence type="ECO:0000259" key="1">
    <source>
        <dbReference type="Pfam" id="PF05547"/>
    </source>
</evidence>
<dbReference type="PROSITE" id="PS50231">
    <property type="entry name" value="RICIN_B_LECTIN"/>
    <property type="match status" value="1"/>
</dbReference>
<dbReference type="PANTHER" id="PTHR41775">
    <property type="entry name" value="SECRETED PROTEIN-RELATED"/>
    <property type="match status" value="1"/>
</dbReference>
<dbReference type="InterPro" id="IPR035992">
    <property type="entry name" value="Ricin_B-like_lectins"/>
</dbReference>
<feature type="domain" description="Peptidase M6-like" evidence="1">
    <location>
        <begin position="109"/>
        <end position="309"/>
    </location>
</feature>
<dbReference type="InterPro" id="IPR008757">
    <property type="entry name" value="Peptidase_M6-like_domain"/>
</dbReference>
<evidence type="ECO:0000313" key="2">
    <source>
        <dbReference type="EMBL" id="ORY15440.1"/>
    </source>
</evidence>
<dbReference type="GO" id="GO:0006508">
    <property type="term" value="P:proteolysis"/>
    <property type="evidence" value="ECO:0007669"/>
    <property type="project" value="InterPro"/>
</dbReference>
<protein>
    <submittedName>
        <fullName evidence="2">Immune inhibitor A peptidase M6-domain-containing protein</fullName>
    </submittedName>
</protein>
<dbReference type="OrthoDB" id="9986966at2759"/>
<dbReference type="SUPFAM" id="SSF55486">
    <property type="entry name" value="Metalloproteases ('zincins'), catalytic domain"/>
    <property type="match status" value="1"/>
</dbReference>
<evidence type="ECO:0000313" key="3">
    <source>
        <dbReference type="Proteomes" id="UP000193144"/>
    </source>
</evidence>
<dbReference type="NCBIfam" id="TIGR03296">
    <property type="entry name" value="M6dom_TIGR03296"/>
    <property type="match status" value="1"/>
</dbReference>
<sequence>MAPRHSDAPCWVAPHPDALIRHRREIMKLQGTANEASLETLTHSLTMGHGKIPGLNDGTIFPKSHFDKPVTAMAMSNAGLERTPLSGAIRVAVVLVDFQDVKMGAGAKQRFEDLLFSTGKVPTGSVSEYYQEVSRGKISLTGEVVGPFTLSQNLAYYANNNYGREWPAPNSTTMADEALTAADGSINLKPYDNDGNGYVDAFVVVHAGTGAEQTLNKNDIWSVKWTLPNERQVNGVKVYGFLTVPEDAKCGVCAHEFGHLLFGWPDLYDIDNSSWGIGNWCLMSFGSWGGGGDRPVHPSAWCKQNQQWIDVVNETENHRITLEDVKASHKTHRLWKNGDSASHEYYLIENRQLTGYDESLPGAGLLIWHIDDDIYTNADENHPKVKIMQADGLDQLNIRSGWAGDAGDPFPGIANNSTFNSISNPNSKAYSGQDTFVSVTNIPQPSPSMTFDITVKPVGQPGTPFNDKTWYRLENPYKGPGVPVPYALDVINDGAGNIEGRIQMAREANVSGQFWQIIPHPDSTYALRTMFLGPNRQLDVYGNDKTLPHLAQAGNYSGQIWSIKPWGDGTWHLENAYSGPNLYLDTMEGGSRVALNQSNVGRPTQRWTISAIRPITEPGF</sequence>
<dbReference type="STRING" id="1231657.A0A1Y1ZZ32"/>